<sequence>MRGGQALVIVIIALGVMLTVGLSIASRSLTEVNVSTTQDESAEALSAAEAGLEGALGNVYTGEGETTGSLSSGASFTVDRTNIGGANVFVVPAGIAAGETVTLWLTGPYSTYPTGTDDLMVCLGEGGADTAVELTGYYQTAAGTFVVKKGYDTNPGRAASTGFAVMDGANGCFAVTTPKGSNFSYSATIDNFMSGGLFPNVNPTPVLVRARVLYNGSGEQPVGFVSVGSWSLPNQGDNVISTGQAGVATQKIAVTKLNPDTPPIFDDAVYSGSSLSQ</sequence>
<dbReference type="Proteomes" id="UP000178176">
    <property type="component" value="Unassembled WGS sequence"/>
</dbReference>
<dbReference type="AlphaFoldDB" id="A0A1F4YI07"/>
<organism evidence="2 3">
    <name type="scientific">Candidatus Amesbacteria bacterium RIFCSPHIGHO2_01_FULL_48_32b</name>
    <dbReference type="NCBI Taxonomy" id="1797253"/>
    <lineage>
        <taxon>Bacteria</taxon>
        <taxon>Candidatus Amesiibacteriota</taxon>
    </lineage>
</organism>
<keyword evidence="1" id="KW-1133">Transmembrane helix</keyword>
<feature type="transmembrane region" description="Helical" evidence="1">
    <location>
        <begin position="6"/>
        <end position="25"/>
    </location>
</feature>
<reference evidence="2 3" key="1">
    <citation type="journal article" date="2016" name="Nat. Commun.">
        <title>Thousands of microbial genomes shed light on interconnected biogeochemical processes in an aquifer system.</title>
        <authorList>
            <person name="Anantharaman K."/>
            <person name="Brown C.T."/>
            <person name="Hug L.A."/>
            <person name="Sharon I."/>
            <person name="Castelle C.J."/>
            <person name="Probst A.J."/>
            <person name="Thomas B.C."/>
            <person name="Singh A."/>
            <person name="Wilkins M.J."/>
            <person name="Karaoz U."/>
            <person name="Brodie E.L."/>
            <person name="Williams K.H."/>
            <person name="Hubbard S.S."/>
            <person name="Banfield J.F."/>
        </authorList>
    </citation>
    <scope>NUCLEOTIDE SEQUENCE [LARGE SCALE GENOMIC DNA]</scope>
</reference>
<gene>
    <name evidence="2" type="ORF">A2876_01610</name>
</gene>
<evidence type="ECO:0000256" key="1">
    <source>
        <dbReference type="SAM" id="Phobius"/>
    </source>
</evidence>
<evidence type="ECO:0008006" key="4">
    <source>
        <dbReference type="Google" id="ProtNLM"/>
    </source>
</evidence>
<evidence type="ECO:0000313" key="2">
    <source>
        <dbReference type="EMBL" id="OGC92853.1"/>
    </source>
</evidence>
<protein>
    <recommendedName>
        <fullName evidence="4">Type 4 fimbrial biogenesis protein PilX N-terminal domain-containing protein</fullName>
    </recommendedName>
</protein>
<accession>A0A1F4YI07</accession>
<comment type="caution">
    <text evidence="2">The sequence shown here is derived from an EMBL/GenBank/DDBJ whole genome shotgun (WGS) entry which is preliminary data.</text>
</comment>
<name>A0A1F4YI07_9BACT</name>
<keyword evidence="1" id="KW-0812">Transmembrane</keyword>
<evidence type="ECO:0000313" key="3">
    <source>
        <dbReference type="Proteomes" id="UP000178176"/>
    </source>
</evidence>
<proteinExistence type="predicted"/>
<dbReference type="EMBL" id="MEXH01000005">
    <property type="protein sequence ID" value="OGC92853.1"/>
    <property type="molecule type" value="Genomic_DNA"/>
</dbReference>
<keyword evidence="1" id="KW-0472">Membrane</keyword>